<sequence>MNIDGYALVIGGGSGICRATSIAFAKEGARGLLVADIDVEAAKKTAADSKDSATNPGFRAEAIELDVTIPDSVTGKGFAHIADTQFDQFQKVLDVNVNGLFHVMSAVSAAMKNQEPRDVDASMPVRGKSRGTIVNLASVSSFRALPHAASYTTSKHAVVGMTKVAALDNIPYNIRVNCVCPSWVDTPMLSRISDVTKDFDKMVLSQLPMGRLPAPEEIADAILFLSSPRSSWVNGSSMVVDGAMTIRP</sequence>
<protein>
    <submittedName>
        <fullName evidence="1">Uncharacterized protein</fullName>
    </submittedName>
</protein>
<evidence type="ECO:0000313" key="2">
    <source>
        <dbReference type="Proteomes" id="UP001153332"/>
    </source>
</evidence>
<dbReference type="Proteomes" id="UP001153332">
    <property type="component" value="Unassembled WGS sequence"/>
</dbReference>
<name>A0ACC2K1A1_9PEZI</name>
<dbReference type="EMBL" id="JAPUUL010000007">
    <property type="protein sequence ID" value="KAJ8133519.1"/>
    <property type="molecule type" value="Genomic_DNA"/>
</dbReference>
<gene>
    <name evidence="1" type="ORF">O1611_g109</name>
</gene>
<evidence type="ECO:0000313" key="1">
    <source>
        <dbReference type="EMBL" id="KAJ8133519.1"/>
    </source>
</evidence>
<comment type="caution">
    <text evidence="1">The sequence shown here is derived from an EMBL/GenBank/DDBJ whole genome shotgun (WGS) entry which is preliminary data.</text>
</comment>
<reference evidence="1" key="1">
    <citation type="submission" date="2022-12" db="EMBL/GenBank/DDBJ databases">
        <title>Genome Sequence of Lasiodiplodia mahajangana.</title>
        <authorList>
            <person name="Buettner E."/>
        </authorList>
    </citation>
    <scope>NUCLEOTIDE SEQUENCE</scope>
    <source>
        <strain evidence="1">VT137</strain>
    </source>
</reference>
<proteinExistence type="predicted"/>
<organism evidence="1 2">
    <name type="scientific">Lasiodiplodia mahajangana</name>
    <dbReference type="NCBI Taxonomy" id="1108764"/>
    <lineage>
        <taxon>Eukaryota</taxon>
        <taxon>Fungi</taxon>
        <taxon>Dikarya</taxon>
        <taxon>Ascomycota</taxon>
        <taxon>Pezizomycotina</taxon>
        <taxon>Dothideomycetes</taxon>
        <taxon>Dothideomycetes incertae sedis</taxon>
        <taxon>Botryosphaeriales</taxon>
        <taxon>Botryosphaeriaceae</taxon>
        <taxon>Lasiodiplodia</taxon>
    </lineage>
</organism>
<accession>A0ACC2K1A1</accession>
<keyword evidence="2" id="KW-1185">Reference proteome</keyword>